<evidence type="ECO:0000313" key="2">
    <source>
        <dbReference type="EMBL" id="KAK6481804.1"/>
    </source>
</evidence>
<feature type="transmembrane region" description="Helical" evidence="1">
    <location>
        <begin position="52"/>
        <end position="74"/>
    </location>
</feature>
<organism evidence="2 3">
    <name type="scientific">Huso huso</name>
    <name type="common">Beluga</name>
    <name type="synonym">Acipenser huso</name>
    <dbReference type="NCBI Taxonomy" id="61971"/>
    <lineage>
        <taxon>Eukaryota</taxon>
        <taxon>Metazoa</taxon>
        <taxon>Chordata</taxon>
        <taxon>Craniata</taxon>
        <taxon>Vertebrata</taxon>
        <taxon>Euteleostomi</taxon>
        <taxon>Actinopterygii</taxon>
        <taxon>Chondrostei</taxon>
        <taxon>Acipenseriformes</taxon>
        <taxon>Acipenseridae</taxon>
        <taxon>Huso</taxon>
    </lineage>
</organism>
<keyword evidence="3" id="KW-1185">Reference proteome</keyword>
<evidence type="ECO:0000313" key="3">
    <source>
        <dbReference type="Proteomes" id="UP001369086"/>
    </source>
</evidence>
<proteinExistence type="predicted"/>
<dbReference type="Proteomes" id="UP001369086">
    <property type="component" value="Unassembled WGS sequence"/>
</dbReference>
<reference evidence="2 3" key="1">
    <citation type="submission" date="2021-05" db="EMBL/GenBank/DDBJ databases">
        <authorList>
            <person name="Zahm M."/>
            <person name="Klopp C."/>
            <person name="Cabau C."/>
            <person name="Kuhl H."/>
            <person name="Suciu R."/>
            <person name="Ciorpac M."/>
            <person name="Holostenco D."/>
            <person name="Gessner J."/>
            <person name="Wuertz S."/>
            <person name="Hohne C."/>
            <person name="Stock M."/>
            <person name="Gislard M."/>
            <person name="Lluch J."/>
            <person name="Milhes M."/>
            <person name="Lampietro C."/>
            <person name="Lopez Roques C."/>
            <person name="Donnadieu C."/>
            <person name="Du K."/>
            <person name="Schartl M."/>
            <person name="Guiguen Y."/>
        </authorList>
    </citation>
    <scope>NUCLEOTIDE SEQUENCE [LARGE SCALE GENOMIC DNA]</scope>
    <source>
        <strain evidence="2">Hh-F2</strain>
        <tissue evidence="2">Blood</tissue>
    </source>
</reference>
<evidence type="ECO:0000256" key="1">
    <source>
        <dbReference type="SAM" id="Phobius"/>
    </source>
</evidence>
<keyword evidence="1" id="KW-1133">Transmembrane helix</keyword>
<accession>A0ABR0ZAT5</accession>
<keyword evidence="1" id="KW-0472">Membrane</keyword>
<protein>
    <submittedName>
        <fullName evidence="2">Mpv17-like protein</fullName>
    </submittedName>
</protein>
<gene>
    <name evidence="2" type="ORF">HHUSO_G16302</name>
</gene>
<comment type="caution">
    <text evidence="2">The sequence shown here is derived from an EMBL/GenBank/DDBJ whole genome shotgun (WGS) entry which is preliminary data.</text>
</comment>
<keyword evidence="1" id="KW-0812">Transmembrane</keyword>
<sequence length="80" mass="9295">YFIHQQKYLERHFLWRDISMVLKKVLLDQIGEAPLATSGNLNLITFFSAPQLLNFLLVPLYLCTAFTGCCAFLWSTFLCF</sequence>
<name>A0ABR0ZAT5_HUSHU</name>
<dbReference type="EMBL" id="JAHFZB010000014">
    <property type="protein sequence ID" value="KAK6481804.1"/>
    <property type="molecule type" value="Genomic_DNA"/>
</dbReference>
<feature type="non-terminal residue" evidence="2">
    <location>
        <position position="1"/>
    </location>
</feature>